<comment type="caution">
    <text evidence="6">The sequence shown here is derived from an EMBL/GenBank/DDBJ whole genome shotgun (WGS) entry which is preliminary data.</text>
</comment>
<evidence type="ECO:0000259" key="5">
    <source>
        <dbReference type="Pfam" id="PF01212"/>
    </source>
</evidence>
<dbReference type="Proteomes" id="UP000612349">
    <property type="component" value="Unassembled WGS sequence"/>
</dbReference>
<evidence type="ECO:0000313" key="7">
    <source>
        <dbReference type="Proteomes" id="UP000612349"/>
    </source>
</evidence>
<dbReference type="AlphaFoldDB" id="A0A916Z0X7"/>
<dbReference type="Gene3D" id="3.40.640.10">
    <property type="entry name" value="Type I PLP-dependent aspartate aminotransferase-like (Major domain)"/>
    <property type="match status" value="1"/>
</dbReference>
<reference evidence="6" key="1">
    <citation type="journal article" date="2014" name="Int. J. Syst. Evol. Microbiol.">
        <title>Complete genome sequence of Corynebacterium casei LMG S-19264T (=DSM 44701T), isolated from a smear-ripened cheese.</title>
        <authorList>
            <consortium name="US DOE Joint Genome Institute (JGI-PGF)"/>
            <person name="Walter F."/>
            <person name="Albersmeier A."/>
            <person name="Kalinowski J."/>
            <person name="Ruckert C."/>
        </authorList>
    </citation>
    <scope>NUCLEOTIDE SEQUENCE</scope>
    <source>
        <strain evidence="6">CGMCC 1.15360</strain>
    </source>
</reference>
<dbReference type="GO" id="GO:0008732">
    <property type="term" value="F:L-allo-threonine aldolase activity"/>
    <property type="evidence" value="ECO:0007669"/>
    <property type="project" value="TreeGrafter"/>
</dbReference>
<dbReference type="PANTHER" id="PTHR48097">
    <property type="entry name" value="L-THREONINE ALDOLASE-RELATED"/>
    <property type="match status" value="1"/>
</dbReference>
<dbReference type="Pfam" id="PF01212">
    <property type="entry name" value="Beta_elim_lyase"/>
    <property type="match status" value="1"/>
</dbReference>
<dbReference type="EMBL" id="BMIP01000004">
    <property type="protein sequence ID" value="GGD71037.1"/>
    <property type="molecule type" value="Genomic_DNA"/>
</dbReference>
<keyword evidence="4" id="KW-0663">Pyridoxal phosphate</keyword>
<reference evidence="6" key="2">
    <citation type="submission" date="2020-09" db="EMBL/GenBank/DDBJ databases">
        <authorList>
            <person name="Sun Q."/>
            <person name="Zhou Y."/>
        </authorList>
    </citation>
    <scope>NUCLEOTIDE SEQUENCE</scope>
    <source>
        <strain evidence="6">CGMCC 1.15360</strain>
    </source>
</reference>
<dbReference type="GO" id="GO:0006545">
    <property type="term" value="P:glycine biosynthetic process"/>
    <property type="evidence" value="ECO:0007669"/>
    <property type="project" value="TreeGrafter"/>
</dbReference>
<comment type="similarity">
    <text evidence="2">Belongs to the threonine aldolase family.</text>
</comment>
<dbReference type="InterPro" id="IPR015424">
    <property type="entry name" value="PyrdxlP-dep_Trfase"/>
</dbReference>
<feature type="domain" description="Aromatic amino acid beta-eliminating lyase/threonine aldolase" evidence="5">
    <location>
        <begin position="48"/>
        <end position="303"/>
    </location>
</feature>
<dbReference type="InterPro" id="IPR015421">
    <property type="entry name" value="PyrdxlP-dep_Trfase_major"/>
</dbReference>
<organism evidence="6 7">
    <name type="scientific">Croceicoccus mobilis</name>
    <dbReference type="NCBI Taxonomy" id="1703339"/>
    <lineage>
        <taxon>Bacteria</taxon>
        <taxon>Pseudomonadati</taxon>
        <taxon>Pseudomonadota</taxon>
        <taxon>Alphaproteobacteria</taxon>
        <taxon>Sphingomonadales</taxon>
        <taxon>Erythrobacteraceae</taxon>
        <taxon>Croceicoccus</taxon>
    </lineage>
</organism>
<accession>A0A916Z0X7</accession>
<evidence type="ECO:0000313" key="6">
    <source>
        <dbReference type="EMBL" id="GGD71037.1"/>
    </source>
</evidence>
<protein>
    <recommendedName>
        <fullName evidence="5">Aromatic amino acid beta-eliminating lyase/threonine aldolase domain-containing protein</fullName>
    </recommendedName>
</protein>
<sequence>MSDTDSLAAQRLKLRLDSRPLAGDGVRHSAEEFEAVAAWLRDREIQPDMYGNGPLVEDFERELAEMFGKPAARFMPSGCMAQPIALRVWADRAGNMTTGFHPTSHLELHEEHGYRALHGLQARLIGEADRPIVADDLHALSAAGEKPLASLLLELPAREIGGQLPSWDELVALCELCRERGIRLHLDGARIWQAAPAYGRSLAEIGALFDSIYVSFYKDIGALPGAMLIGPADFIDEAAIWQRRQGGTLFTAMGNIVSARMRLGACIDQMPRRITRARKVAAMFAQVPRAQVLPDPPHTNMFHLTLRGEVDELLAARDRAARETGIWLFGHLRAVEMPGDEADMGARTEITIGSAALNLGDAELEAAIAILLDA</sequence>
<dbReference type="OrthoDB" id="9774495at2"/>
<name>A0A916Z0X7_9SPHN</name>
<comment type="subunit">
    <text evidence="3">Homotetramer.</text>
</comment>
<dbReference type="Gene3D" id="3.90.1150.10">
    <property type="entry name" value="Aspartate Aminotransferase, domain 1"/>
    <property type="match status" value="1"/>
</dbReference>
<dbReference type="InterPro" id="IPR001597">
    <property type="entry name" value="ArAA_b-elim_lyase/Thr_aldolase"/>
</dbReference>
<evidence type="ECO:0000256" key="1">
    <source>
        <dbReference type="ARBA" id="ARBA00001933"/>
    </source>
</evidence>
<evidence type="ECO:0000256" key="4">
    <source>
        <dbReference type="ARBA" id="ARBA00022898"/>
    </source>
</evidence>
<dbReference type="InterPro" id="IPR015422">
    <property type="entry name" value="PyrdxlP-dep_Trfase_small"/>
</dbReference>
<evidence type="ECO:0000256" key="2">
    <source>
        <dbReference type="ARBA" id="ARBA00006966"/>
    </source>
</evidence>
<dbReference type="RefSeq" id="WP_082922376.1">
    <property type="nucleotide sequence ID" value="NZ_BMIP01000004.1"/>
</dbReference>
<dbReference type="GO" id="GO:0006567">
    <property type="term" value="P:L-threonine catabolic process"/>
    <property type="evidence" value="ECO:0007669"/>
    <property type="project" value="TreeGrafter"/>
</dbReference>
<comment type="cofactor">
    <cofactor evidence="1">
        <name>pyridoxal 5'-phosphate</name>
        <dbReference type="ChEBI" id="CHEBI:597326"/>
    </cofactor>
</comment>
<dbReference type="PANTHER" id="PTHR48097:SF9">
    <property type="entry name" value="L-THREONINE ALDOLASE"/>
    <property type="match status" value="1"/>
</dbReference>
<keyword evidence="7" id="KW-1185">Reference proteome</keyword>
<dbReference type="GO" id="GO:0005829">
    <property type="term" value="C:cytosol"/>
    <property type="evidence" value="ECO:0007669"/>
    <property type="project" value="TreeGrafter"/>
</dbReference>
<evidence type="ECO:0000256" key="3">
    <source>
        <dbReference type="ARBA" id="ARBA00011881"/>
    </source>
</evidence>
<gene>
    <name evidence="6" type="ORF">GCM10010990_20660</name>
</gene>
<proteinExistence type="inferred from homology"/>
<dbReference type="SUPFAM" id="SSF53383">
    <property type="entry name" value="PLP-dependent transferases"/>
    <property type="match status" value="1"/>
</dbReference>